<evidence type="ECO:0000256" key="1">
    <source>
        <dbReference type="SAM" id="MobiDB-lite"/>
    </source>
</evidence>
<evidence type="ECO:0000313" key="3">
    <source>
        <dbReference type="Proteomes" id="UP001210865"/>
    </source>
</evidence>
<sequence>MTDDSGEMSAREAAEDYRRQRQRSDHGQDEFGAEVRAAFETWRATGRGQIAEMARAYAPSDQDADALADAVLADATTEGLSEIDEPFGHRIISGLVERVRAICADGGIPVREGVVVGVSPTTGLHAYQNEVMLTDVSIIDFALPFVMFCNQFAILLARTLPHVVTDDQVVVSFDPEQLSQSLEDNPERFQEWGLFLAKYAIEGWPLDLPRIDIDAERLRTRLQILFAMEFFAVAHEYGHHVLMHGVTTSSDDHGDPLAMEHDADGFARMVSMVAGTNADPANPFAASGSGAVLMLGALDLVRRTTHVLTTGNTQFPARETHPPTAERIKHVGTFDRFVPDDVRPQFAGMRRDLEAVVEAVWAALESMFLGMHHEGGVKLPAAQKGPLDWMSLC</sequence>
<gene>
    <name evidence="2" type="ORF">PBT88_16325</name>
</gene>
<feature type="compositionally biased region" description="Basic and acidic residues" evidence="1">
    <location>
        <begin position="9"/>
        <end position="29"/>
    </location>
</feature>
<protein>
    <submittedName>
        <fullName evidence="2">Uncharacterized protein</fullName>
    </submittedName>
</protein>
<dbReference type="EMBL" id="CP115174">
    <property type="protein sequence ID" value="WBO21718.1"/>
    <property type="molecule type" value="Genomic_DNA"/>
</dbReference>
<proteinExistence type="predicted"/>
<name>A0ABY7NM65_9SPHN</name>
<dbReference type="RefSeq" id="WP_270076366.1">
    <property type="nucleotide sequence ID" value="NZ_CP115174.1"/>
</dbReference>
<keyword evidence="3" id="KW-1185">Reference proteome</keyword>
<organism evidence="2 3">
    <name type="scientific">Sphingomonas abietis</name>
    <dbReference type="NCBI Taxonomy" id="3012344"/>
    <lineage>
        <taxon>Bacteria</taxon>
        <taxon>Pseudomonadati</taxon>
        <taxon>Pseudomonadota</taxon>
        <taxon>Alphaproteobacteria</taxon>
        <taxon>Sphingomonadales</taxon>
        <taxon>Sphingomonadaceae</taxon>
        <taxon>Sphingomonas</taxon>
    </lineage>
</organism>
<reference evidence="2 3" key="1">
    <citation type="submission" date="2022-12" db="EMBL/GenBank/DDBJ databases">
        <title>Sphingomonas abieness sp. nov., an endophytic bacterium isolated from Abies koreana.</title>
        <authorList>
            <person name="Jiang L."/>
            <person name="Lee J."/>
        </authorList>
    </citation>
    <scope>NUCLEOTIDE SEQUENCE [LARGE SCALE GENOMIC DNA]</scope>
    <source>
        <strain evidence="3">PAMB 00755</strain>
    </source>
</reference>
<feature type="region of interest" description="Disordered" evidence="1">
    <location>
        <begin position="1"/>
        <end position="31"/>
    </location>
</feature>
<accession>A0ABY7NM65</accession>
<evidence type="ECO:0000313" key="2">
    <source>
        <dbReference type="EMBL" id="WBO21718.1"/>
    </source>
</evidence>
<dbReference type="Proteomes" id="UP001210865">
    <property type="component" value="Chromosome"/>
</dbReference>